<dbReference type="InterPro" id="IPR041711">
    <property type="entry name" value="Met-tRNA-FMT_N"/>
</dbReference>
<dbReference type="SUPFAM" id="SSF53328">
    <property type="entry name" value="Formyltransferase"/>
    <property type="match status" value="1"/>
</dbReference>
<accession>A0A382YPG8</accession>
<reference evidence="3" key="1">
    <citation type="submission" date="2018-05" db="EMBL/GenBank/DDBJ databases">
        <authorList>
            <person name="Lanie J.A."/>
            <person name="Ng W.-L."/>
            <person name="Kazmierczak K.M."/>
            <person name="Andrzejewski T.M."/>
            <person name="Davidsen T.M."/>
            <person name="Wayne K.J."/>
            <person name="Tettelin H."/>
            <person name="Glass J.I."/>
            <person name="Rusch D."/>
            <person name="Podicherti R."/>
            <person name="Tsui H.-C.T."/>
            <person name="Winkler M.E."/>
        </authorList>
    </citation>
    <scope>NUCLEOTIDE SEQUENCE</scope>
</reference>
<dbReference type="EC" id="2.1.2.9" evidence="1"/>
<dbReference type="GO" id="GO:0004479">
    <property type="term" value="F:methionyl-tRNA formyltransferase activity"/>
    <property type="evidence" value="ECO:0007669"/>
    <property type="project" value="UniProtKB-EC"/>
</dbReference>
<protein>
    <recommendedName>
        <fullName evidence="1">methionyl-tRNA formyltransferase</fullName>
        <ecNumber evidence="1">2.1.2.9</ecNumber>
    </recommendedName>
</protein>
<dbReference type="GO" id="GO:0005829">
    <property type="term" value="C:cytosol"/>
    <property type="evidence" value="ECO:0007669"/>
    <property type="project" value="TreeGrafter"/>
</dbReference>
<feature type="domain" description="Formyl transferase N-terminal" evidence="2">
    <location>
        <begin position="1"/>
        <end position="176"/>
    </location>
</feature>
<dbReference type="Gene3D" id="3.40.50.12230">
    <property type="match status" value="1"/>
</dbReference>
<dbReference type="CDD" id="cd08646">
    <property type="entry name" value="FMT_core_Met-tRNA-FMT_N"/>
    <property type="match status" value="1"/>
</dbReference>
<evidence type="ECO:0000313" key="3">
    <source>
        <dbReference type="EMBL" id="SVD85197.1"/>
    </source>
</evidence>
<organism evidence="3">
    <name type="scientific">marine metagenome</name>
    <dbReference type="NCBI Taxonomy" id="408172"/>
    <lineage>
        <taxon>unclassified sequences</taxon>
        <taxon>metagenomes</taxon>
        <taxon>ecological metagenomes</taxon>
    </lineage>
</organism>
<dbReference type="Pfam" id="PF00551">
    <property type="entry name" value="Formyl_trans_N"/>
    <property type="match status" value="1"/>
</dbReference>
<sequence length="189" mass="20359">MRIIFFGSPDDAVQLLGSLITAGHEIAAVYTQPDRRVGRGRTKQATAVKIFSEQSGLEIFTPVNLRDDEVELTRMSNIAADVFVVVAYGRILPTKILGIPPFGVINVHPSLLPLYRGPSPVAAAILDGQSHTGVSLMLLDEGMDTGPILAQSLPINLSGRERRSELQARLFRESGSLLLGVLTKLQSGT</sequence>
<dbReference type="InterPro" id="IPR002376">
    <property type="entry name" value="Formyl_transf_N"/>
</dbReference>
<feature type="non-terminal residue" evidence="3">
    <location>
        <position position="189"/>
    </location>
</feature>
<dbReference type="InterPro" id="IPR036477">
    <property type="entry name" value="Formyl_transf_N_sf"/>
</dbReference>
<name>A0A382YPG8_9ZZZZ</name>
<dbReference type="PANTHER" id="PTHR11138">
    <property type="entry name" value="METHIONYL-TRNA FORMYLTRANSFERASE"/>
    <property type="match status" value="1"/>
</dbReference>
<dbReference type="EMBL" id="UINC01177511">
    <property type="protein sequence ID" value="SVD85197.1"/>
    <property type="molecule type" value="Genomic_DNA"/>
</dbReference>
<proteinExistence type="predicted"/>
<dbReference type="PANTHER" id="PTHR11138:SF5">
    <property type="entry name" value="METHIONYL-TRNA FORMYLTRANSFERASE, MITOCHONDRIAL"/>
    <property type="match status" value="1"/>
</dbReference>
<evidence type="ECO:0000259" key="2">
    <source>
        <dbReference type="Pfam" id="PF00551"/>
    </source>
</evidence>
<gene>
    <name evidence="3" type="ORF">METZ01_LOCUS438051</name>
</gene>
<dbReference type="AlphaFoldDB" id="A0A382YPG8"/>
<evidence type="ECO:0000256" key="1">
    <source>
        <dbReference type="ARBA" id="ARBA00012261"/>
    </source>
</evidence>